<evidence type="ECO:0000256" key="4">
    <source>
        <dbReference type="ARBA" id="ARBA00022692"/>
    </source>
</evidence>
<dbReference type="InterPro" id="IPR013130">
    <property type="entry name" value="Fe3_Rdtase_TM_dom"/>
</dbReference>
<keyword evidence="3" id="KW-0813">Transport</keyword>
<protein>
    <recommendedName>
        <fullName evidence="12">FAD-binding FR-type domain-containing protein</fullName>
    </recommendedName>
</protein>
<dbReference type="GO" id="GO:0006826">
    <property type="term" value="P:iron ion transport"/>
    <property type="evidence" value="ECO:0007669"/>
    <property type="project" value="TreeGrafter"/>
</dbReference>
<evidence type="ECO:0000256" key="8">
    <source>
        <dbReference type="ARBA" id="ARBA00023065"/>
    </source>
</evidence>
<dbReference type="GO" id="GO:0000293">
    <property type="term" value="F:ferric-chelate reductase activity"/>
    <property type="evidence" value="ECO:0007669"/>
    <property type="project" value="UniProtKB-ARBA"/>
</dbReference>
<evidence type="ECO:0000313" key="13">
    <source>
        <dbReference type="EMBL" id="OKO92064.1"/>
    </source>
</evidence>
<reference evidence="13 14" key="1">
    <citation type="submission" date="2016-10" db="EMBL/GenBank/DDBJ databases">
        <title>Genome sequence of the ascomycete fungus Penicillium subrubescens.</title>
        <authorList>
            <person name="De Vries R.P."/>
            <person name="Peng M."/>
            <person name="Dilokpimol A."/>
            <person name="Hilden K."/>
            <person name="Makela M.R."/>
            <person name="Grigoriev I."/>
            <person name="Riley R."/>
            <person name="Granchi Z."/>
        </authorList>
    </citation>
    <scope>NUCLEOTIDE SEQUENCE [LARGE SCALE GENOMIC DNA]</scope>
    <source>
        <strain evidence="13 14">CBS 132785</strain>
    </source>
</reference>
<gene>
    <name evidence="13" type="ORF">PENSUB_12909</name>
</gene>
<evidence type="ECO:0000256" key="9">
    <source>
        <dbReference type="ARBA" id="ARBA00023136"/>
    </source>
</evidence>
<dbReference type="InterPro" id="IPR013121">
    <property type="entry name" value="Fe_red_NAD-bd_6"/>
</dbReference>
<feature type="transmembrane region" description="Helical" evidence="11">
    <location>
        <begin position="178"/>
        <end position="199"/>
    </location>
</feature>
<dbReference type="EMBL" id="MNBE01000743">
    <property type="protein sequence ID" value="OKO92064.1"/>
    <property type="molecule type" value="Genomic_DNA"/>
</dbReference>
<comment type="similarity">
    <text evidence="2">Belongs to the ferric reductase (FRE) family.</text>
</comment>
<evidence type="ECO:0000256" key="7">
    <source>
        <dbReference type="ARBA" id="ARBA00023002"/>
    </source>
</evidence>
<dbReference type="Pfam" id="PF01794">
    <property type="entry name" value="Ferric_reduct"/>
    <property type="match status" value="1"/>
</dbReference>
<keyword evidence="6 11" id="KW-1133">Transmembrane helix</keyword>
<evidence type="ECO:0000256" key="5">
    <source>
        <dbReference type="ARBA" id="ARBA00022982"/>
    </source>
</evidence>
<dbReference type="SUPFAM" id="SSF52343">
    <property type="entry name" value="Ferredoxin reductase-like, C-terminal NADP-linked domain"/>
    <property type="match status" value="1"/>
</dbReference>
<feature type="transmembrane region" description="Helical" evidence="11">
    <location>
        <begin position="109"/>
        <end position="128"/>
    </location>
</feature>
<evidence type="ECO:0000256" key="2">
    <source>
        <dbReference type="ARBA" id="ARBA00006278"/>
    </source>
</evidence>
<dbReference type="SFLD" id="SFLDS00052">
    <property type="entry name" value="Ferric_Reductase_Domain"/>
    <property type="match status" value="1"/>
</dbReference>
<dbReference type="PANTHER" id="PTHR32361:SF9">
    <property type="entry name" value="FERRIC REDUCTASE TRANSMEMBRANE COMPONENT 3-RELATED"/>
    <property type="match status" value="1"/>
</dbReference>
<keyword evidence="14" id="KW-1185">Reference proteome</keyword>
<dbReference type="Pfam" id="PF08022">
    <property type="entry name" value="FAD_binding_8"/>
    <property type="match status" value="1"/>
</dbReference>
<keyword evidence="10" id="KW-0325">Glycoprotein</keyword>
<evidence type="ECO:0000256" key="3">
    <source>
        <dbReference type="ARBA" id="ARBA00022448"/>
    </source>
</evidence>
<feature type="transmembrane region" description="Helical" evidence="11">
    <location>
        <begin position="241"/>
        <end position="258"/>
    </location>
</feature>
<keyword evidence="4 11" id="KW-0812">Transmembrane</keyword>
<dbReference type="InterPro" id="IPR039261">
    <property type="entry name" value="FNR_nucleotide-bd"/>
</dbReference>
<proteinExistence type="inferred from homology"/>
<name>A0A1Q5SVQ3_9EURO</name>
<dbReference type="GO" id="GO:0005886">
    <property type="term" value="C:plasma membrane"/>
    <property type="evidence" value="ECO:0007669"/>
    <property type="project" value="TreeGrafter"/>
</dbReference>
<dbReference type="PANTHER" id="PTHR32361">
    <property type="entry name" value="FERRIC/CUPRIC REDUCTASE TRANSMEMBRANE COMPONENT"/>
    <property type="match status" value="1"/>
</dbReference>
<dbReference type="OrthoDB" id="10006946at2759"/>
<dbReference type="Pfam" id="PF08030">
    <property type="entry name" value="NAD_binding_6"/>
    <property type="match status" value="1"/>
</dbReference>
<feature type="transmembrane region" description="Helical" evidence="11">
    <location>
        <begin position="22"/>
        <end position="43"/>
    </location>
</feature>
<dbReference type="STRING" id="1316194.A0A1Q5SVQ3"/>
<accession>A0A1Q5SVQ3</accession>
<dbReference type="Gene3D" id="3.40.50.80">
    <property type="entry name" value="Nucleotide-binding domain of ferredoxin-NADP reductase (FNR) module"/>
    <property type="match status" value="1"/>
</dbReference>
<dbReference type="InterPro" id="IPR017927">
    <property type="entry name" value="FAD-bd_FR_type"/>
</dbReference>
<keyword evidence="8" id="KW-0406">Ion transport</keyword>
<feature type="transmembrane region" description="Helical" evidence="11">
    <location>
        <begin position="148"/>
        <end position="166"/>
    </location>
</feature>
<sequence length="567" mass="64460">MGWPYHFLDLTPEEKSHRRELLSQYAFISQLSVLIPILGYGIYRLCAWLFVRKGAFDVAYSALRELPGSTESTRESKGVSFKVLARRWRGLQWWLNGEIAPNWGLRGRWIAAIVWILWLLVLCFVQTGHDYLHVTKRFGSVAAAQLPLLFLLSMRTRYSPLVIIFSSSHERLIHWHQICGRIIMILLLLHGVWYINYFVQTGILADRLQHRHSITGLISLFFMAIIASTSLGKVRQWNYRVFIYCHITLGLAIWPILLLHAKPLRLYAAEALALFIIDRVLRYMDTVTEPAILEQVPHTELLKIWFPMTSTKLARFQAKPGQHVYLSMPSKPTCTGSKSLLSNPFTVSDVTASEIALVLRARRGPTTQTLRTHADRFKTHPLNSIEGPYGGFLPVAELVSSIDRILLVAGGIGATFILPIYRALQEQLEMEAGGSDRLNLTWALRSAAEADWATDSEKQTFAQSSNVHIYLTRHHLHGNALENAFNGEGMEMDELRESDETIGGVKPLAGRPDLKDIVDETFSYHVDERVAVIFCGPQGMGRELRNHVGKWVARGREVVWHQESFGW</sequence>
<evidence type="ECO:0000256" key="10">
    <source>
        <dbReference type="ARBA" id="ARBA00023180"/>
    </source>
</evidence>
<evidence type="ECO:0000256" key="11">
    <source>
        <dbReference type="SAM" id="Phobius"/>
    </source>
</evidence>
<keyword evidence="7" id="KW-0560">Oxidoreductase</keyword>
<dbReference type="AlphaFoldDB" id="A0A1Q5SVQ3"/>
<evidence type="ECO:0000256" key="1">
    <source>
        <dbReference type="ARBA" id="ARBA00004141"/>
    </source>
</evidence>
<dbReference type="InterPro" id="IPR013112">
    <property type="entry name" value="FAD-bd_8"/>
</dbReference>
<dbReference type="CDD" id="cd06186">
    <property type="entry name" value="NOX_Duox_like_FAD_NADP"/>
    <property type="match status" value="1"/>
</dbReference>
<keyword evidence="5" id="KW-0249">Electron transport</keyword>
<dbReference type="PROSITE" id="PS51384">
    <property type="entry name" value="FAD_FR"/>
    <property type="match status" value="1"/>
</dbReference>
<dbReference type="GO" id="GO:0015677">
    <property type="term" value="P:copper ion import"/>
    <property type="evidence" value="ECO:0007669"/>
    <property type="project" value="TreeGrafter"/>
</dbReference>
<dbReference type="Proteomes" id="UP000186955">
    <property type="component" value="Unassembled WGS sequence"/>
</dbReference>
<evidence type="ECO:0000313" key="14">
    <source>
        <dbReference type="Proteomes" id="UP000186955"/>
    </source>
</evidence>
<feature type="transmembrane region" description="Helical" evidence="11">
    <location>
        <begin position="211"/>
        <end position="229"/>
    </location>
</feature>
<comment type="subcellular location">
    <subcellularLocation>
        <location evidence="1">Membrane</location>
        <topology evidence="1">Multi-pass membrane protein</topology>
    </subcellularLocation>
</comment>
<keyword evidence="9 11" id="KW-0472">Membrane</keyword>
<dbReference type="InterPro" id="IPR051410">
    <property type="entry name" value="Ferric/Cupric_Reductase"/>
</dbReference>
<feature type="domain" description="FAD-binding FR-type" evidence="12">
    <location>
        <begin position="280"/>
        <end position="395"/>
    </location>
</feature>
<dbReference type="SFLD" id="SFLDG01168">
    <property type="entry name" value="Ferric_reductase_subgroup_(FRE"/>
    <property type="match status" value="1"/>
</dbReference>
<evidence type="ECO:0000256" key="6">
    <source>
        <dbReference type="ARBA" id="ARBA00022989"/>
    </source>
</evidence>
<organism evidence="13 14">
    <name type="scientific">Penicillium subrubescens</name>
    <dbReference type="NCBI Taxonomy" id="1316194"/>
    <lineage>
        <taxon>Eukaryota</taxon>
        <taxon>Fungi</taxon>
        <taxon>Dikarya</taxon>
        <taxon>Ascomycota</taxon>
        <taxon>Pezizomycotina</taxon>
        <taxon>Eurotiomycetes</taxon>
        <taxon>Eurotiomycetidae</taxon>
        <taxon>Eurotiales</taxon>
        <taxon>Aspergillaceae</taxon>
        <taxon>Penicillium</taxon>
    </lineage>
</organism>
<dbReference type="GO" id="GO:0006879">
    <property type="term" value="P:intracellular iron ion homeostasis"/>
    <property type="evidence" value="ECO:0007669"/>
    <property type="project" value="TreeGrafter"/>
</dbReference>
<evidence type="ECO:0000259" key="12">
    <source>
        <dbReference type="PROSITE" id="PS51384"/>
    </source>
</evidence>
<comment type="caution">
    <text evidence="13">The sequence shown here is derived from an EMBL/GenBank/DDBJ whole genome shotgun (WGS) entry which is preliminary data.</text>
</comment>